<dbReference type="PANTHER" id="PTHR11365">
    <property type="entry name" value="5-OXOPROLINASE RELATED"/>
    <property type="match status" value="1"/>
</dbReference>
<dbReference type="GO" id="GO:0005829">
    <property type="term" value="C:cytosol"/>
    <property type="evidence" value="ECO:0007669"/>
    <property type="project" value="TreeGrafter"/>
</dbReference>
<dbReference type="AlphaFoldDB" id="A0A437M607"/>
<dbReference type="PANTHER" id="PTHR11365:SF23">
    <property type="entry name" value="HYPOTHETICAL 5-OXOPROLINASE (EUROFUNG)-RELATED"/>
    <property type="match status" value="1"/>
</dbReference>
<sequence>MNQAITRAFDAIAMEVFSNRMMSITEEMAITMVRSSFSAQIKERRDFSVGLFDDRGRLLAQGTHMPIHLGSLMGAMQAILKRYSADEISDGDAFICNDPYLAGGTHLPDISIVTPIYHDGRLLAFAANIGHHSDVGGSVPGSISAKARTIFEEGLRIPVIRIARNGVVDADLVNLIAANSRLSEQRGLDLRVQIATNDRGAEQLLELVRQMGEAEMRAAIEDTLTYTARRLRRRIADLPEGTHSFTTWLDDDGNGGDMVPIKVAVTVDGEQLLIDLDGTGAQARGALNVSESALRATIYYCVKSLLDPELLPNSGMFEAVKICAPLGTLANPRAPAANGARTIACQKIAGAVFGAFRNILPPERVVASAFDVLPTINLSGEITDGDSRRFYVFGESIGGGSGARHEHDGMDATHVHVTNSLNMPTEALENEYPLLVEEYGLVVDSGGAGRQRGGLGIARQIRALCDGTIVSARSDSHKRGAAGVDGGREGGRARLLRDADTPDEQVLESKIAGVILERGQTLRIETAGGGGFGPTQDRSIEAIAADLADGVISEAAALSDYGTDMVQRAQSWLLEH</sequence>
<organism evidence="2 3">
    <name type="scientific">Sphingomonas crocodyli</name>
    <dbReference type="NCBI Taxonomy" id="1979270"/>
    <lineage>
        <taxon>Bacteria</taxon>
        <taxon>Pseudomonadati</taxon>
        <taxon>Pseudomonadota</taxon>
        <taxon>Alphaproteobacteria</taxon>
        <taxon>Sphingomonadales</taxon>
        <taxon>Sphingomonadaceae</taxon>
        <taxon>Sphingomonas</taxon>
    </lineage>
</organism>
<dbReference type="EMBL" id="SACN01000001">
    <property type="protein sequence ID" value="RVT92934.1"/>
    <property type="molecule type" value="Genomic_DNA"/>
</dbReference>
<evidence type="ECO:0000313" key="3">
    <source>
        <dbReference type="Proteomes" id="UP000282971"/>
    </source>
</evidence>
<gene>
    <name evidence="2" type="ORF">EOD43_03230</name>
</gene>
<accession>A0A437M607</accession>
<dbReference type="RefSeq" id="WP_127741044.1">
    <property type="nucleotide sequence ID" value="NZ_SACN01000001.1"/>
</dbReference>
<feature type="domain" description="Hydantoinase B/oxoprolinase" evidence="1">
    <location>
        <begin position="10"/>
        <end position="534"/>
    </location>
</feature>
<dbReference type="InterPro" id="IPR045079">
    <property type="entry name" value="Oxoprolinase-like"/>
</dbReference>
<name>A0A437M607_9SPHN</name>
<comment type="caution">
    <text evidence="2">The sequence shown here is derived from an EMBL/GenBank/DDBJ whole genome shotgun (WGS) entry which is preliminary data.</text>
</comment>
<keyword evidence="3" id="KW-1185">Reference proteome</keyword>
<evidence type="ECO:0000259" key="1">
    <source>
        <dbReference type="Pfam" id="PF02538"/>
    </source>
</evidence>
<evidence type="ECO:0000313" key="2">
    <source>
        <dbReference type="EMBL" id="RVT92934.1"/>
    </source>
</evidence>
<dbReference type="Pfam" id="PF02538">
    <property type="entry name" value="Hydantoinase_B"/>
    <property type="match status" value="1"/>
</dbReference>
<reference evidence="2 3" key="1">
    <citation type="submission" date="2019-01" db="EMBL/GenBank/DDBJ databases">
        <authorList>
            <person name="Chen W.-M."/>
        </authorList>
    </citation>
    <scope>NUCLEOTIDE SEQUENCE [LARGE SCALE GENOMIC DNA]</scope>
    <source>
        <strain evidence="2 3">CCP-7</strain>
    </source>
</reference>
<proteinExistence type="predicted"/>
<dbReference type="Proteomes" id="UP000282971">
    <property type="component" value="Unassembled WGS sequence"/>
</dbReference>
<protein>
    <submittedName>
        <fullName evidence="2">Hydantoinase B/oxoprolinase family protein</fullName>
    </submittedName>
</protein>
<dbReference type="GO" id="GO:0017168">
    <property type="term" value="F:5-oxoprolinase (ATP-hydrolyzing) activity"/>
    <property type="evidence" value="ECO:0007669"/>
    <property type="project" value="TreeGrafter"/>
</dbReference>
<dbReference type="OrthoDB" id="9761586at2"/>
<dbReference type="GO" id="GO:0006749">
    <property type="term" value="P:glutathione metabolic process"/>
    <property type="evidence" value="ECO:0007669"/>
    <property type="project" value="TreeGrafter"/>
</dbReference>
<dbReference type="InterPro" id="IPR003692">
    <property type="entry name" value="Hydantoinase_B"/>
</dbReference>